<accession>A0A2V3V5R9</accession>
<feature type="transmembrane region" description="Helical" evidence="2">
    <location>
        <begin position="203"/>
        <end position="228"/>
    </location>
</feature>
<keyword evidence="2" id="KW-0472">Membrane</keyword>
<keyword evidence="1" id="KW-0285">Flavoprotein</keyword>
<dbReference type="PROSITE" id="PS51387">
    <property type="entry name" value="FAD_PCMH"/>
    <property type="match status" value="1"/>
</dbReference>
<dbReference type="Gene3D" id="3.30.465.10">
    <property type="match status" value="1"/>
</dbReference>
<dbReference type="InterPro" id="IPR016166">
    <property type="entry name" value="FAD-bd_PCMH"/>
</dbReference>
<evidence type="ECO:0000256" key="2">
    <source>
        <dbReference type="SAM" id="Phobius"/>
    </source>
</evidence>
<comment type="caution">
    <text evidence="4">The sequence shown here is derived from an EMBL/GenBank/DDBJ whole genome shotgun (WGS) entry which is preliminary data.</text>
</comment>
<dbReference type="InterPro" id="IPR016169">
    <property type="entry name" value="FAD-bd_PCMH_sub2"/>
</dbReference>
<keyword evidence="2" id="KW-1133">Transmembrane helix</keyword>
<evidence type="ECO:0000256" key="1">
    <source>
        <dbReference type="ARBA" id="ARBA00022827"/>
    </source>
</evidence>
<evidence type="ECO:0000259" key="3">
    <source>
        <dbReference type="PROSITE" id="PS51387"/>
    </source>
</evidence>
<dbReference type="InterPro" id="IPR010031">
    <property type="entry name" value="FAD_lactone_oxidase-like"/>
</dbReference>
<dbReference type="PANTHER" id="PTHR43762">
    <property type="entry name" value="L-GULONOLACTONE OXIDASE"/>
    <property type="match status" value="1"/>
</dbReference>
<dbReference type="InterPro" id="IPR036318">
    <property type="entry name" value="FAD-bd_PCMH-like_sf"/>
</dbReference>
<evidence type="ECO:0000313" key="5">
    <source>
        <dbReference type="Proteomes" id="UP000248014"/>
    </source>
</evidence>
<sequence>MPAPLRHGPREWTNYHGTETAQLADLIELLNSSRESGRDALREVATDVQALLGDASRMGAQLRPLGAGWSPSPITIVQHGWLVETRRINRCFALGNDDVASGVDASRLLLVQAGATVDEVNDSAEELGLSLRTGGASNGQTWAGACATGTHGSVLTAGGIQDHIRALQVVTPSGIFWVEPARPVMSPAFVAATGSTIFRDDDVFAACLVAVGAMGFITAMVIECVPIFMVRNIQKRARIGRDDVTRLAEGDFRGFSRLYGLDEDPHFLQVILNPFAPFEKDALLRLLYLRDHDPSIPPPPRPLTGAGFDALTLIGKAMAGIDLFRADILQLAMRAGYAVRRDVDDPEAIATWGNTTEPHNPIANLFNGSVTLTRSDLDRAFDPLIEAFLSGGGGTVVTLRFMKRAAGLLAPARFPDNVVIDFDGPRSDVSHRSYRAVVARLDAMGIRFTRHWGKTNDLDAARVACDYGDDYRRFRVAQRRLMPDLADIAVFRSDPLIHLGLIE</sequence>
<dbReference type="Pfam" id="PF01565">
    <property type="entry name" value="FAD_binding_4"/>
    <property type="match status" value="1"/>
</dbReference>
<dbReference type="PANTHER" id="PTHR43762:SF1">
    <property type="entry name" value="D-ARABINONO-1,4-LACTONE OXIDASE"/>
    <property type="match status" value="1"/>
</dbReference>
<gene>
    <name evidence="4" type="ORF">C7451_106244</name>
</gene>
<dbReference type="RefSeq" id="WP_110298738.1">
    <property type="nucleotide sequence ID" value="NZ_QJJM01000006.1"/>
</dbReference>
<keyword evidence="1" id="KW-0274">FAD</keyword>
<evidence type="ECO:0000313" key="4">
    <source>
        <dbReference type="EMBL" id="PXW76078.1"/>
    </source>
</evidence>
<dbReference type="OrthoDB" id="9800184at2"/>
<dbReference type="InterPro" id="IPR006094">
    <property type="entry name" value="Oxid_FAD_bind_N"/>
</dbReference>
<dbReference type="Proteomes" id="UP000248014">
    <property type="component" value="Unassembled WGS sequence"/>
</dbReference>
<keyword evidence="2" id="KW-0812">Transmembrane</keyword>
<dbReference type="EMBL" id="QJJM01000006">
    <property type="protein sequence ID" value="PXW76078.1"/>
    <property type="molecule type" value="Genomic_DNA"/>
</dbReference>
<keyword evidence="5" id="KW-1185">Reference proteome</keyword>
<name>A0A2V3V5R9_9SPHN</name>
<reference evidence="4 5" key="1">
    <citation type="submission" date="2018-05" db="EMBL/GenBank/DDBJ databases">
        <title>Genomic Encyclopedia of Type Strains, Phase IV (KMG-IV): sequencing the most valuable type-strain genomes for metagenomic binning, comparative biology and taxonomic classification.</title>
        <authorList>
            <person name="Goeker M."/>
        </authorList>
    </citation>
    <scope>NUCLEOTIDE SEQUENCE [LARGE SCALE GENOMIC DNA]</scope>
    <source>
        <strain evidence="4 5">DSM 3183</strain>
    </source>
</reference>
<dbReference type="SUPFAM" id="SSF56176">
    <property type="entry name" value="FAD-binding/transporter-associated domain-like"/>
    <property type="match status" value="1"/>
</dbReference>
<dbReference type="GO" id="GO:0016899">
    <property type="term" value="F:oxidoreductase activity, acting on the CH-OH group of donors, oxygen as acceptor"/>
    <property type="evidence" value="ECO:0007669"/>
    <property type="project" value="InterPro"/>
</dbReference>
<dbReference type="GO" id="GO:0071949">
    <property type="term" value="F:FAD binding"/>
    <property type="evidence" value="ECO:0007669"/>
    <property type="project" value="InterPro"/>
</dbReference>
<proteinExistence type="predicted"/>
<dbReference type="AlphaFoldDB" id="A0A2V3V5R9"/>
<organism evidence="4 5">
    <name type="scientific">Blastomonas natatoria</name>
    <dbReference type="NCBI Taxonomy" id="34015"/>
    <lineage>
        <taxon>Bacteria</taxon>
        <taxon>Pseudomonadati</taxon>
        <taxon>Pseudomonadota</taxon>
        <taxon>Alphaproteobacteria</taxon>
        <taxon>Sphingomonadales</taxon>
        <taxon>Sphingomonadaceae</taxon>
        <taxon>Blastomonas</taxon>
    </lineage>
</organism>
<protein>
    <submittedName>
        <fullName evidence="4">FAD/FMN-containing dehydrogenase</fullName>
    </submittedName>
</protein>
<feature type="domain" description="FAD-binding PCMH-type" evidence="3">
    <location>
        <begin position="32"/>
        <end position="227"/>
    </location>
</feature>